<dbReference type="Proteomes" id="UP000224079">
    <property type="component" value="Segment"/>
</dbReference>
<reference evidence="2 3" key="1">
    <citation type="journal article" date="2017" name="Front. Microbiol.">
        <title>Global Survey and Genome Exploration of Bacteriophages Infecting the Lactic Acid Bacterium Streptococcus thermophilus.</title>
        <authorList>
            <person name="McDonnell B."/>
            <person name="Mahony J."/>
            <person name="Hanemaaijer L."/>
            <person name="Neve H."/>
            <person name="Noben J.-P."/>
            <person name="Lugli G.A."/>
            <person name="Ventura M."/>
            <person name="Kouwen T.R."/>
            <person name="van Sinderen D."/>
        </authorList>
    </citation>
    <scope>NUCLEOTIDE SEQUENCE [LARGE SCALE GENOMIC DNA]</scope>
</reference>
<evidence type="ECO:0000313" key="2">
    <source>
        <dbReference type="EMBL" id="ARU13274.1"/>
    </source>
</evidence>
<keyword evidence="3" id="KW-1185">Reference proteome</keyword>
<name>A0A286QPE3_9CAUD</name>
<protein>
    <recommendedName>
        <fullName evidence="4">DUF3102 domain-containing protein</fullName>
    </recommendedName>
</protein>
<accession>A0A286QPE3</accession>
<organism evidence="2 3">
    <name type="scientific">Streptococcus phage P3684</name>
    <dbReference type="NCBI Taxonomy" id="1971416"/>
    <lineage>
        <taxon>Viruses</taxon>
        <taxon>Duplodnaviria</taxon>
        <taxon>Heunggongvirae</taxon>
        <taxon>Uroviricota</taxon>
        <taxon>Caudoviricetes</taxon>
        <taxon>Aliceevansviridae</taxon>
        <taxon>Moineauvirus</taxon>
        <taxon>Moineauvirus P3684</taxon>
    </lineage>
</organism>
<keyword evidence="1" id="KW-0175">Coiled coil</keyword>
<sequence>MNEIALSDNLAQIELEINHHKQIAGQSIWEIGRRLNHVKEHDLAHGQFMEWVEKLGINQPEANRMMRVAKELPNSSTLSNLGSTALYLIATLPDDEKQEQIEKIEQGESPTVRELQEIKRRLKLKDQELEAVKGELERAILGIKV</sequence>
<evidence type="ECO:0000313" key="3">
    <source>
        <dbReference type="Proteomes" id="UP000224079"/>
    </source>
</evidence>
<dbReference type="InterPro" id="IPR021451">
    <property type="entry name" value="DUF3102"/>
</dbReference>
<dbReference type="EMBL" id="KY705257">
    <property type="protein sequence ID" value="ARU13274.1"/>
    <property type="molecule type" value="Genomic_DNA"/>
</dbReference>
<proteinExistence type="predicted"/>
<gene>
    <name evidence="2" type="ORF">P3684_25</name>
</gene>
<feature type="coiled-coil region" evidence="1">
    <location>
        <begin position="112"/>
        <end position="139"/>
    </location>
</feature>
<evidence type="ECO:0008006" key="4">
    <source>
        <dbReference type="Google" id="ProtNLM"/>
    </source>
</evidence>
<evidence type="ECO:0000256" key="1">
    <source>
        <dbReference type="SAM" id="Coils"/>
    </source>
</evidence>
<dbReference type="Pfam" id="PF11300">
    <property type="entry name" value="DUF3102"/>
    <property type="match status" value="1"/>
</dbReference>